<evidence type="ECO:0000256" key="1">
    <source>
        <dbReference type="SAM" id="MobiDB-lite"/>
    </source>
</evidence>
<protein>
    <submittedName>
        <fullName evidence="2">Uncharacterized protein</fullName>
    </submittedName>
</protein>
<accession>A0A0F8XPU4</accession>
<feature type="compositionally biased region" description="Basic and acidic residues" evidence="1">
    <location>
        <begin position="88"/>
        <end position="98"/>
    </location>
</feature>
<evidence type="ECO:0000313" key="2">
    <source>
        <dbReference type="EMBL" id="KKK71017.1"/>
    </source>
</evidence>
<feature type="region of interest" description="Disordered" evidence="1">
    <location>
        <begin position="88"/>
        <end position="117"/>
    </location>
</feature>
<organism evidence="2">
    <name type="scientific">marine sediment metagenome</name>
    <dbReference type="NCBI Taxonomy" id="412755"/>
    <lineage>
        <taxon>unclassified sequences</taxon>
        <taxon>metagenomes</taxon>
        <taxon>ecological metagenomes</taxon>
    </lineage>
</organism>
<gene>
    <name evidence="2" type="ORF">LCGC14_2918150</name>
</gene>
<name>A0A0F8XPU4_9ZZZZ</name>
<dbReference type="AlphaFoldDB" id="A0A0F8XPU4"/>
<sequence>MLHPDLVDRMVRMLSPTELNLRKRRRLVKLISEYVPEDRLLRILDGNYASPLTEGSLRGGIGLVKKLGPSAAPSAPPPAPVKDVRKGVVKMQEHEAGQIRRKAKGKMRPTSCGGTGP</sequence>
<reference evidence="2" key="1">
    <citation type="journal article" date="2015" name="Nature">
        <title>Complex archaea that bridge the gap between prokaryotes and eukaryotes.</title>
        <authorList>
            <person name="Spang A."/>
            <person name="Saw J.H."/>
            <person name="Jorgensen S.L."/>
            <person name="Zaremba-Niedzwiedzka K."/>
            <person name="Martijn J."/>
            <person name="Lind A.E."/>
            <person name="van Eijk R."/>
            <person name="Schleper C."/>
            <person name="Guy L."/>
            <person name="Ettema T.J."/>
        </authorList>
    </citation>
    <scope>NUCLEOTIDE SEQUENCE</scope>
</reference>
<comment type="caution">
    <text evidence="2">The sequence shown here is derived from an EMBL/GenBank/DDBJ whole genome shotgun (WGS) entry which is preliminary data.</text>
</comment>
<dbReference type="EMBL" id="LAZR01057925">
    <property type="protein sequence ID" value="KKK71017.1"/>
    <property type="molecule type" value="Genomic_DNA"/>
</dbReference>
<proteinExistence type="predicted"/>